<dbReference type="EC" id="2.7.13.3" evidence="2"/>
<gene>
    <name evidence="7" type="ORF">GCM10025864_16290</name>
</gene>
<comment type="caution">
    <text evidence="7">The sequence shown here is derived from an EMBL/GenBank/DDBJ whole genome shotgun (WGS) entry which is preliminary data.</text>
</comment>
<keyword evidence="3" id="KW-0808">Transferase</keyword>
<evidence type="ECO:0000313" key="7">
    <source>
        <dbReference type="EMBL" id="GMA23870.1"/>
    </source>
</evidence>
<keyword evidence="4" id="KW-0418">Kinase</keyword>
<dbReference type="InterPro" id="IPR004358">
    <property type="entry name" value="Sig_transdc_His_kin-like_C"/>
</dbReference>
<name>A0ABQ6HZL3_9MICO</name>
<dbReference type="PANTHER" id="PTHR24421:SF56">
    <property type="entry name" value="OXYGEN SENSOR HISTIDINE KINASE RESPONSE REGULATOR DOST"/>
    <property type="match status" value="1"/>
</dbReference>
<dbReference type="Gene3D" id="3.30.565.10">
    <property type="entry name" value="Histidine kinase-like ATPase, C-terminal domain"/>
    <property type="match status" value="1"/>
</dbReference>
<dbReference type="InterPro" id="IPR036890">
    <property type="entry name" value="HATPase_C_sf"/>
</dbReference>
<organism evidence="7 8">
    <name type="scientific">Luteimicrobium album</name>
    <dbReference type="NCBI Taxonomy" id="1054550"/>
    <lineage>
        <taxon>Bacteria</taxon>
        <taxon>Bacillati</taxon>
        <taxon>Actinomycetota</taxon>
        <taxon>Actinomycetes</taxon>
        <taxon>Micrococcales</taxon>
        <taxon>Luteimicrobium</taxon>
    </lineage>
</organism>
<evidence type="ECO:0000256" key="4">
    <source>
        <dbReference type="ARBA" id="ARBA00022777"/>
    </source>
</evidence>
<proteinExistence type="predicted"/>
<evidence type="ECO:0000256" key="1">
    <source>
        <dbReference type="ARBA" id="ARBA00000085"/>
    </source>
</evidence>
<protein>
    <recommendedName>
        <fullName evidence="2">histidine kinase</fullName>
        <ecNumber evidence="2">2.7.13.3</ecNumber>
    </recommendedName>
</protein>
<keyword evidence="8" id="KW-1185">Reference proteome</keyword>
<evidence type="ECO:0000256" key="2">
    <source>
        <dbReference type="ARBA" id="ARBA00012438"/>
    </source>
</evidence>
<keyword evidence="5" id="KW-0902">Two-component regulatory system</keyword>
<evidence type="ECO:0000256" key="5">
    <source>
        <dbReference type="ARBA" id="ARBA00023012"/>
    </source>
</evidence>
<evidence type="ECO:0000313" key="8">
    <source>
        <dbReference type="Proteomes" id="UP001157091"/>
    </source>
</evidence>
<dbReference type="Proteomes" id="UP001157091">
    <property type="component" value="Unassembled WGS sequence"/>
</dbReference>
<evidence type="ECO:0000256" key="3">
    <source>
        <dbReference type="ARBA" id="ARBA00022679"/>
    </source>
</evidence>
<dbReference type="SMART" id="SM00387">
    <property type="entry name" value="HATPase_c"/>
    <property type="match status" value="1"/>
</dbReference>
<dbReference type="SUPFAM" id="SSF55874">
    <property type="entry name" value="ATPase domain of HSP90 chaperone/DNA topoisomerase II/histidine kinase"/>
    <property type="match status" value="1"/>
</dbReference>
<dbReference type="CDD" id="cd16917">
    <property type="entry name" value="HATPase_UhpB-NarQ-NarX-like"/>
    <property type="match status" value="1"/>
</dbReference>
<dbReference type="PANTHER" id="PTHR24421">
    <property type="entry name" value="NITRATE/NITRITE SENSOR PROTEIN NARX-RELATED"/>
    <property type="match status" value="1"/>
</dbReference>
<sequence>MTVVSEPGTEVAVEVADQLVVVLGEALTNVGRHASARDVAVELRVDRDAVVLEVADDGVGFERGGHESGLRNLASRAERLGGLLTVETEEGTGTRLRWTVPVDGPVQR</sequence>
<reference evidence="8" key="1">
    <citation type="journal article" date="2019" name="Int. J. Syst. Evol. Microbiol.">
        <title>The Global Catalogue of Microorganisms (GCM) 10K type strain sequencing project: providing services to taxonomists for standard genome sequencing and annotation.</title>
        <authorList>
            <consortium name="The Broad Institute Genomics Platform"/>
            <consortium name="The Broad Institute Genome Sequencing Center for Infectious Disease"/>
            <person name="Wu L."/>
            <person name="Ma J."/>
        </authorList>
    </citation>
    <scope>NUCLEOTIDE SEQUENCE [LARGE SCALE GENOMIC DNA]</scope>
    <source>
        <strain evidence="8">NBRC 106348</strain>
    </source>
</reference>
<accession>A0ABQ6HZL3</accession>
<dbReference type="EMBL" id="BSUK01000001">
    <property type="protein sequence ID" value="GMA23870.1"/>
    <property type="molecule type" value="Genomic_DNA"/>
</dbReference>
<comment type="catalytic activity">
    <reaction evidence="1">
        <text>ATP + protein L-histidine = ADP + protein N-phospho-L-histidine.</text>
        <dbReference type="EC" id="2.7.13.3"/>
    </reaction>
</comment>
<dbReference type="PRINTS" id="PR00344">
    <property type="entry name" value="BCTRLSENSOR"/>
</dbReference>
<dbReference type="InterPro" id="IPR050482">
    <property type="entry name" value="Sensor_HK_TwoCompSys"/>
</dbReference>
<feature type="domain" description="Histidine kinase/HSP90-like ATPase" evidence="6">
    <location>
        <begin position="14"/>
        <end position="104"/>
    </location>
</feature>
<dbReference type="InterPro" id="IPR003594">
    <property type="entry name" value="HATPase_dom"/>
</dbReference>
<evidence type="ECO:0000259" key="6">
    <source>
        <dbReference type="SMART" id="SM00387"/>
    </source>
</evidence>
<dbReference type="Pfam" id="PF02518">
    <property type="entry name" value="HATPase_c"/>
    <property type="match status" value="1"/>
</dbReference>